<comment type="caution">
    <text evidence="2">The sequence shown here is derived from an EMBL/GenBank/DDBJ whole genome shotgun (WGS) entry which is preliminary data.</text>
</comment>
<evidence type="ECO:0000256" key="1">
    <source>
        <dbReference type="SAM" id="MobiDB-lite"/>
    </source>
</evidence>
<feature type="compositionally biased region" description="Basic and acidic residues" evidence="1">
    <location>
        <begin position="57"/>
        <end position="71"/>
    </location>
</feature>
<accession>A0A2T9YEP3</accession>
<dbReference type="Proteomes" id="UP000245383">
    <property type="component" value="Unassembled WGS sequence"/>
</dbReference>
<keyword evidence="3" id="KW-1185">Reference proteome</keyword>
<protein>
    <submittedName>
        <fullName evidence="2">Uncharacterized protein</fullName>
    </submittedName>
</protein>
<feature type="compositionally biased region" description="Basic residues" evidence="1">
    <location>
        <begin position="34"/>
        <end position="56"/>
    </location>
</feature>
<dbReference type="EMBL" id="MBFR01000238">
    <property type="protein sequence ID" value="PVU90800.1"/>
    <property type="molecule type" value="Genomic_DNA"/>
</dbReference>
<feature type="compositionally biased region" description="Basic and acidic residues" evidence="1">
    <location>
        <begin position="203"/>
        <end position="215"/>
    </location>
</feature>
<feature type="compositionally biased region" description="Basic and acidic residues" evidence="1">
    <location>
        <begin position="130"/>
        <end position="144"/>
    </location>
</feature>
<dbReference type="AlphaFoldDB" id="A0A2T9YEP3"/>
<name>A0A2T9YEP3_9FUNG</name>
<feature type="compositionally biased region" description="Basic residues" evidence="1">
    <location>
        <begin position="180"/>
        <end position="202"/>
    </location>
</feature>
<feature type="region of interest" description="Disordered" evidence="1">
    <location>
        <begin position="1"/>
        <end position="215"/>
    </location>
</feature>
<proteinExistence type="predicted"/>
<sequence>MSDQTSGALFRRDEAAEGEAPGLVEPPVEENKEKKHKGRKGNGEHKGRKGNGGHKGHKEEKVDEAQKRSDDTTMSDQTSGALFRRDEAAEGEAPGLVEPPVEENKEKKHKGRKGNGEHKGRKGNGGHKGHKEEKVDEAQKRSDDTTMSDQTSGALFRRDEAAEGEAPGLVEPPVEENKEKKHKGRKGNGEHKGRKGNGGHKGHKEEKVDGAQKAE</sequence>
<gene>
    <name evidence="2" type="ORF">BB561_004717</name>
</gene>
<organism evidence="2 3">
    <name type="scientific">Smittium simulii</name>
    <dbReference type="NCBI Taxonomy" id="133385"/>
    <lineage>
        <taxon>Eukaryota</taxon>
        <taxon>Fungi</taxon>
        <taxon>Fungi incertae sedis</taxon>
        <taxon>Zoopagomycota</taxon>
        <taxon>Kickxellomycotina</taxon>
        <taxon>Harpellomycetes</taxon>
        <taxon>Harpellales</taxon>
        <taxon>Legeriomycetaceae</taxon>
        <taxon>Smittium</taxon>
    </lineage>
</organism>
<reference evidence="2 3" key="1">
    <citation type="journal article" date="2018" name="MBio">
        <title>Comparative Genomics Reveals the Core Gene Toolbox for the Fungus-Insect Symbiosis.</title>
        <authorList>
            <person name="Wang Y."/>
            <person name="Stata M."/>
            <person name="Wang W."/>
            <person name="Stajich J.E."/>
            <person name="White M.M."/>
            <person name="Moncalvo J.M."/>
        </authorList>
    </citation>
    <scope>NUCLEOTIDE SEQUENCE [LARGE SCALE GENOMIC DNA]</scope>
    <source>
        <strain evidence="2 3">SWE-8-4</strain>
    </source>
</reference>
<evidence type="ECO:0000313" key="2">
    <source>
        <dbReference type="EMBL" id="PVU90800.1"/>
    </source>
</evidence>
<feature type="compositionally biased region" description="Basic residues" evidence="1">
    <location>
        <begin position="107"/>
        <end position="129"/>
    </location>
</feature>
<evidence type="ECO:0000313" key="3">
    <source>
        <dbReference type="Proteomes" id="UP000245383"/>
    </source>
</evidence>